<dbReference type="GO" id="GO:0019878">
    <property type="term" value="P:lysine biosynthetic process via aminoadipic acid"/>
    <property type="evidence" value="ECO:0007669"/>
    <property type="project" value="TreeGrafter"/>
</dbReference>
<dbReference type="GO" id="GO:0000287">
    <property type="term" value="F:magnesium ion binding"/>
    <property type="evidence" value="ECO:0007669"/>
    <property type="project" value="InterPro"/>
</dbReference>
<proteinExistence type="inferred from homology"/>
<gene>
    <name evidence="9" type="ORF">PDUR_16035</name>
</gene>
<dbReference type="GO" id="GO:0005829">
    <property type="term" value="C:cytosol"/>
    <property type="evidence" value="ECO:0007669"/>
    <property type="project" value="TreeGrafter"/>
</dbReference>
<dbReference type="InterPro" id="IPR008278">
    <property type="entry name" value="4-PPantetheinyl_Trfase_dom"/>
</dbReference>
<dbReference type="GO" id="GO:0017000">
    <property type="term" value="P:antibiotic biosynthetic process"/>
    <property type="evidence" value="ECO:0007669"/>
    <property type="project" value="UniProtKB-KW"/>
</dbReference>
<evidence type="ECO:0000256" key="4">
    <source>
        <dbReference type="ARBA" id="ARBA00022723"/>
    </source>
</evidence>
<dbReference type="EMBL" id="CP009288">
    <property type="protein sequence ID" value="AIQ13248.1"/>
    <property type="molecule type" value="Genomic_DNA"/>
</dbReference>
<evidence type="ECO:0000313" key="10">
    <source>
        <dbReference type="Proteomes" id="UP000029409"/>
    </source>
</evidence>
<reference evidence="9 10" key="1">
    <citation type="submission" date="2014-08" db="EMBL/GenBank/DDBJ databases">
        <title>Comparative genomics of the Paenibacillus odorifer group.</title>
        <authorList>
            <person name="den Bakker H.C."/>
            <person name="Tsai Y.-C."/>
            <person name="Martin N."/>
            <person name="Korlach J."/>
            <person name="Wiedmann M."/>
        </authorList>
    </citation>
    <scope>NUCLEOTIDE SEQUENCE [LARGE SCALE GENOMIC DNA]</scope>
    <source>
        <strain evidence="9 10">DSM 1735</strain>
    </source>
</reference>
<dbReference type="NCBIfam" id="TIGR00556">
    <property type="entry name" value="pantethn_trn"/>
    <property type="match status" value="1"/>
</dbReference>
<comment type="similarity">
    <text evidence="2">Belongs to the P-Pant transferase superfamily. Gsp/Sfp/HetI/AcpT family.</text>
</comment>
<evidence type="ECO:0000256" key="1">
    <source>
        <dbReference type="ARBA" id="ARBA00001946"/>
    </source>
</evidence>
<dbReference type="PANTHER" id="PTHR12215">
    <property type="entry name" value="PHOSPHOPANTETHEINE TRANSFERASE"/>
    <property type="match status" value="1"/>
</dbReference>
<dbReference type="STRING" id="44251.PDUR_16035"/>
<evidence type="ECO:0000256" key="3">
    <source>
        <dbReference type="ARBA" id="ARBA00022679"/>
    </source>
</evidence>
<dbReference type="InterPro" id="IPR004568">
    <property type="entry name" value="Ppantetheine-prot_Trfase_dom"/>
</dbReference>
<evidence type="ECO:0000256" key="6">
    <source>
        <dbReference type="ARBA" id="ARBA00023194"/>
    </source>
</evidence>
<dbReference type="InterPro" id="IPR055066">
    <property type="entry name" value="AASDHPPT_N"/>
</dbReference>
<protein>
    <submittedName>
        <fullName evidence="9">Uncharacterized protein</fullName>
    </submittedName>
</protein>
<evidence type="ECO:0000313" key="9">
    <source>
        <dbReference type="EMBL" id="AIQ13248.1"/>
    </source>
</evidence>
<dbReference type="GO" id="GO:0008897">
    <property type="term" value="F:holo-[acyl-carrier-protein] synthase activity"/>
    <property type="evidence" value="ECO:0007669"/>
    <property type="project" value="InterPro"/>
</dbReference>
<feature type="domain" description="4'-phosphopantetheinyl transferase N-terminal" evidence="8">
    <location>
        <begin position="3"/>
        <end position="78"/>
    </location>
</feature>
<name>A0A089HS93_PAEDU</name>
<evidence type="ECO:0000256" key="5">
    <source>
        <dbReference type="ARBA" id="ARBA00022842"/>
    </source>
</evidence>
<dbReference type="Gene3D" id="3.90.470.20">
    <property type="entry name" value="4'-phosphopantetheinyl transferase domain"/>
    <property type="match status" value="2"/>
</dbReference>
<dbReference type="AlphaFoldDB" id="A0A089HS93"/>
<keyword evidence="3" id="KW-0808">Transferase</keyword>
<organism evidence="9 10">
    <name type="scientific">Paenibacillus durus</name>
    <name type="common">Paenibacillus azotofixans</name>
    <dbReference type="NCBI Taxonomy" id="44251"/>
    <lineage>
        <taxon>Bacteria</taxon>
        <taxon>Bacillati</taxon>
        <taxon>Bacillota</taxon>
        <taxon>Bacilli</taxon>
        <taxon>Bacillales</taxon>
        <taxon>Paenibacillaceae</taxon>
        <taxon>Paenibacillus</taxon>
    </lineage>
</organism>
<dbReference type="SUPFAM" id="SSF56214">
    <property type="entry name" value="4'-phosphopantetheinyl transferase"/>
    <property type="match status" value="2"/>
</dbReference>
<evidence type="ECO:0000259" key="8">
    <source>
        <dbReference type="Pfam" id="PF22624"/>
    </source>
</evidence>
<dbReference type="Proteomes" id="UP000029409">
    <property type="component" value="Chromosome"/>
</dbReference>
<accession>A0A089HS93</accession>
<dbReference type="Pfam" id="PF22624">
    <property type="entry name" value="AASDHPPT_N"/>
    <property type="match status" value="1"/>
</dbReference>
<dbReference type="PANTHER" id="PTHR12215:SF10">
    <property type="entry name" value="L-AMINOADIPATE-SEMIALDEHYDE DEHYDROGENASE-PHOSPHOPANTETHEINYL TRANSFERASE"/>
    <property type="match status" value="1"/>
</dbReference>
<evidence type="ECO:0000256" key="2">
    <source>
        <dbReference type="ARBA" id="ARBA00010990"/>
    </source>
</evidence>
<keyword evidence="10" id="KW-1185">Reference proteome</keyword>
<dbReference type="Pfam" id="PF01648">
    <property type="entry name" value="ACPS"/>
    <property type="match status" value="1"/>
</dbReference>
<keyword evidence="4" id="KW-0479">Metal-binding</keyword>
<dbReference type="eggNOG" id="COG2091">
    <property type="taxonomic scope" value="Bacteria"/>
</dbReference>
<evidence type="ECO:0000259" key="7">
    <source>
        <dbReference type="Pfam" id="PF01648"/>
    </source>
</evidence>
<dbReference type="GO" id="GO:0006633">
    <property type="term" value="P:fatty acid biosynthetic process"/>
    <property type="evidence" value="ECO:0007669"/>
    <property type="project" value="InterPro"/>
</dbReference>
<dbReference type="InterPro" id="IPR050559">
    <property type="entry name" value="P-Pant_transferase_sf"/>
</dbReference>
<feature type="domain" description="4'-phosphopantetheinyl transferase" evidence="7">
    <location>
        <begin position="86"/>
        <end position="159"/>
    </location>
</feature>
<dbReference type="InterPro" id="IPR037143">
    <property type="entry name" value="4-PPantetheinyl_Trfase_dom_sf"/>
</dbReference>
<keyword evidence="6" id="KW-0045">Antibiotic biosynthesis</keyword>
<keyword evidence="5" id="KW-0460">Magnesium</keyword>
<comment type="cofactor">
    <cofactor evidence="1">
        <name>Mg(2+)</name>
        <dbReference type="ChEBI" id="CHEBI:18420"/>
    </cofactor>
</comment>
<dbReference type="KEGG" id="pdu:PDUR_16035"/>
<sequence length="209" mass="24668">MNKVSEKKRDKLSKYRRKEDLYRSLLGELLVRVTACQYIGCKNEAIRFVYNRYGKPFLAEYPSFSFNLSHSGSWAVIIWDHRQQALGVDVEEIKPIHMEIAERFFADTEYRDLVIKQGKDQLEYFFRLWTLKESYVKAMGKGLSIPFNDFSLVQKGDNEWFSPEADRFHFKSFKADDRHSLSACAETEDIPDQFKFMSFPALCRILEEI</sequence>